<dbReference type="STRING" id="1399968.CI15_25635"/>
<sequence>MADDAADTQTQRRRLGEWLPREETHLARYRCDLAAKARERADNSPRTRAVDELAALVQGDPVLRMDMTRAIAQAREAGYVLGYSSIDELMTIVDYLMTYAPPFSESGLIHCPLNAVLDWPMCMPSGYALFRDPALNAQLKHVLNCWCGFLSGPHSREHLNTSPPNGWFCAEADRRIALSQFVCDPRQRYWGFASWNDFFTRRFRAGERPVDEPDDDRVIVSACEAAPYNIQHDVKISDTFWIKSQPYSLQDMLTLHQPELTPRFAGGSVYQAFLSAFNYHRWHAPVSGVITHAYTVDGSYYSNADSEGEDPSGLNDSQGYITALAARAVIVISCDDPAVGQVACVFVGMADVSSCMIEALPGQHVRKGDELGFFQYGGSTCCLVFEPGVIGRFVVEPPFDDNGPPLRVNAAIANVTGTRDASR</sequence>
<comment type="caution">
    <text evidence="6">The sequence shown here is derived from an EMBL/GenBank/DDBJ whole genome shotgun (WGS) entry which is preliminary data.</text>
</comment>
<organism evidence="6 7">
    <name type="scientific">Paraburkholderia monticola</name>
    <dbReference type="NCBI Taxonomy" id="1399968"/>
    <lineage>
        <taxon>Bacteria</taxon>
        <taxon>Pseudomonadati</taxon>
        <taxon>Pseudomonadota</taxon>
        <taxon>Betaproteobacteria</taxon>
        <taxon>Burkholderiales</taxon>
        <taxon>Burkholderiaceae</taxon>
        <taxon>Paraburkholderia</taxon>
    </lineage>
</organism>
<dbReference type="PANTHER" id="PTHR10067:SF9">
    <property type="entry name" value="PHOSPHATIDYLSERINE DECARBOXYLASE FAMILY PROTEIN (AFU_ORTHOLOGUE AFUA_7G01730)"/>
    <property type="match status" value="1"/>
</dbReference>
<protein>
    <submittedName>
        <fullName evidence="6">Phosphatidylserine decarboxylase</fullName>
    </submittedName>
</protein>
<keyword evidence="7" id="KW-1185">Reference proteome</keyword>
<keyword evidence="1" id="KW-0210">Decarboxylase</keyword>
<name>A0A149PFT6_9BURK</name>
<evidence type="ECO:0000259" key="5">
    <source>
        <dbReference type="Pfam" id="PF12588"/>
    </source>
</evidence>
<evidence type="ECO:0000313" key="7">
    <source>
        <dbReference type="Proteomes" id="UP000075613"/>
    </source>
</evidence>
<reference evidence="6 7" key="1">
    <citation type="journal article" date="2015" name="Int. J. Syst. Evol. Microbiol.">
        <title>Burkholderia monticola sp. nov., isolated from mountain soil.</title>
        <authorList>
            <person name="Baek I."/>
            <person name="Seo B."/>
            <person name="Lee I."/>
            <person name="Yi H."/>
            <person name="Chun J."/>
        </authorList>
    </citation>
    <scope>NUCLEOTIDE SEQUENCE [LARGE SCALE GENOMIC DNA]</scope>
    <source>
        <strain evidence="6 7">JC2948</strain>
    </source>
</reference>
<dbReference type="Pfam" id="PF02666">
    <property type="entry name" value="PS_Dcarbxylase"/>
    <property type="match status" value="1"/>
</dbReference>
<keyword evidence="3" id="KW-0456">Lyase</keyword>
<dbReference type="GO" id="GO:0006646">
    <property type="term" value="P:phosphatidylethanolamine biosynthetic process"/>
    <property type="evidence" value="ECO:0007669"/>
    <property type="project" value="TreeGrafter"/>
</dbReference>
<proteinExistence type="predicted"/>
<dbReference type="Proteomes" id="UP000075613">
    <property type="component" value="Unassembled WGS sequence"/>
</dbReference>
<evidence type="ECO:0000256" key="2">
    <source>
        <dbReference type="ARBA" id="ARBA00023145"/>
    </source>
</evidence>
<accession>A0A149PFT6</accession>
<dbReference type="InterPro" id="IPR022237">
    <property type="entry name" value="PsiD-like"/>
</dbReference>
<dbReference type="InterPro" id="IPR003817">
    <property type="entry name" value="PS_Dcarbxylase"/>
</dbReference>
<evidence type="ECO:0000256" key="1">
    <source>
        <dbReference type="ARBA" id="ARBA00022793"/>
    </source>
</evidence>
<dbReference type="OrthoDB" id="9802030at2"/>
<dbReference type="EMBL" id="LRBG01000037">
    <property type="protein sequence ID" value="KXU83909.1"/>
    <property type="molecule type" value="Genomic_DNA"/>
</dbReference>
<dbReference type="RefSeq" id="WP_062133032.1">
    <property type="nucleotide sequence ID" value="NZ_LRBG01000037.1"/>
</dbReference>
<feature type="domain" description="L-tryptophan decarboxylase PsiD-like" evidence="5">
    <location>
        <begin position="48"/>
        <end position="174"/>
    </location>
</feature>
<dbReference type="PANTHER" id="PTHR10067">
    <property type="entry name" value="PHOSPHATIDYLSERINE DECARBOXYLASE"/>
    <property type="match status" value="1"/>
</dbReference>
<dbReference type="AlphaFoldDB" id="A0A149PFT6"/>
<evidence type="ECO:0000256" key="3">
    <source>
        <dbReference type="ARBA" id="ARBA00023239"/>
    </source>
</evidence>
<dbReference type="GO" id="GO:0004609">
    <property type="term" value="F:phosphatidylserine decarboxylase activity"/>
    <property type="evidence" value="ECO:0007669"/>
    <property type="project" value="InterPro"/>
</dbReference>
<evidence type="ECO:0000313" key="6">
    <source>
        <dbReference type="EMBL" id="KXU83909.1"/>
    </source>
</evidence>
<gene>
    <name evidence="6" type="ORF">CI15_25635</name>
</gene>
<evidence type="ECO:0000256" key="4">
    <source>
        <dbReference type="ARBA" id="ARBA00023317"/>
    </source>
</evidence>
<keyword evidence="4" id="KW-0670">Pyruvate</keyword>
<dbReference type="Pfam" id="PF12588">
    <property type="entry name" value="PSDC"/>
    <property type="match status" value="1"/>
</dbReference>
<keyword evidence="2" id="KW-0865">Zymogen</keyword>